<evidence type="ECO:0000313" key="8">
    <source>
        <dbReference type="EMBL" id="SFG01182.1"/>
    </source>
</evidence>
<dbReference type="OrthoDB" id="9807941at2"/>
<reference evidence="9" key="1">
    <citation type="submission" date="2016-10" db="EMBL/GenBank/DDBJ databases">
        <authorList>
            <person name="Varghese N."/>
            <person name="Submissions S."/>
        </authorList>
    </citation>
    <scope>NUCLEOTIDE SEQUENCE [LARGE SCALE GENOMIC DNA]</scope>
    <source>
        <strain evidence="9">DSM 17038</strain>
    </source>
</reference>
<feature type="binding site" evidence="7">
    <location>
        <position position="89"/>
    </location>
    <ligand>
        <name>[2Fe-2S] cluster</name>
        <dbReference type="ChEBI" id="CHEBI:190135"/>
    </ligand>
</feature>
<organism evidence="8 9">
    <name type="scientific">Desulfotruncus arcticus DSM 17038</name>
    <dbReference type="NCBI Taxonomy" id="1121424"/>
    <lineage>
        <taxon>Bacteria</taxon>
        <taxon>Bacillati</taxon>
        <taxon>Bacillota</taxon>
        <taxon>Clostridia</taxon>
        <taxon>Eubacteriales</taxon>
        <taxon>Desulfallaceae</taxon>
        <taxon>Desulfotruncus</taxon>
    </lineage>
</organism>
<feature type="binding site" evidence="7">
    <location>
        <position position="84"/>
    </location>
    <ligand>
        <name>[2Fe-2S] cluster</name>
        <dbReference type="ChEBI" id="CHEBI:190135"/>
    </ligand>
</feature>
<comment type="cofactor">
    <cofactor evidence="7">
        <name>[2Fe-2S] cluster</name>
        <dbReference type="ChEBI" id="CHEBI:190135"/>
    </cofactor>
    <text evidence="7">Binds 1 [2Fe-2S] cluster.</text>
</comment>
<comment type="cofactor">
    <cofactor evidence="6">
        <name>[2Fe-2S] cluster</name>
        <dbReference type="ChEBI" id="CHEBI:190135"/>
    </cofactor>
</comment>
<evidence type="ECO:0000313" key="9">
    <source>
        <dbReference type="Proteomes" id="UP000199337"/>
    </source>
</evidence>
<evidence type="ECO:0000256" key="4">
    <source>
        <dbReference type="ARBA" id="ARBA00023004"/>
    </source>
</evidence>
<dbReference type="InterPro" id="IPR036249">
    <property type="entry name" value="Thioredoxin-like_sf"/>
</dbReference>
<dbReference type="Gene3D" id="1.10.10.1590">
    <property type="entry name" value="NADH-quinone oxidoreductase subunit E"/>
    <property type="match status" value="1"/>
</dbReference>
<evidence type="ECO:0000256" key="1">
    <source>
        <dbReference type="ARBA" id="ARBA00010643"/>
    </source>
</evidence>
<dbReference type="Gene3D" id="3.40.30.10">
    <property type="entry name" value="Glutaredoxin"/>
    <property type="match status" value="1"/>
</dbReference>
<dbReference type="InterPro" id="IPR028431">
    <property type="entry name" value="NADP_DH_HndA-like"/>
</dbReference>
<evidence type="ECO:0000256" key="7">
    <source>
        <dbReference type="PIRSR" id="PIRSR000216-1"/>
    </source>
</evidence>
<evidence type="ECO:0000256" key="3">
    <source>
        <dbReference type="ARBA" id="ARBA00022723"/>
    </source>
</evidence>
<sequence length="184" mass="20271">MTDINEQDEKFIALDRLIDDYSDEKGQLIRVLQGAQDIFGYLPEEVQTYIAGKLDIPVSEVNGVVTFYSLFTTEPRGKFTINVCTGTACYVQGAQNILDDLRSSLNLTETNTTEDGLFTVKSTRCIGACGLAPVLTVNDDVHGKLGRKDVPKLLRSCKKLAEVKPVDKFAEGPGKYQEQPPTGY</sequence>
<dbReference type="InterPro" id="IPR042128">
    <property type="entry name" value="NuoE_dom"/>
</dbReference>
<dbReference type="AlphaFoldDB" id="A0A1I2NBQ9"/>
<keyword evidence="2 7" id="KW-0001">2Fe-2S</keyword>
<dbReference type="Pfam" id="PF01257">
    <property type="entry name" value="2Fe-2S_thioredx"/>
    <property type="match status" value="1"/>
</dbReference>
<evidence type="ECO:0000256" key="5">
    <source>
        <dbReference type="ARBA" id="ARBA00023014"/>
    </source>
</evidence>
<keyword evidence="9" id="KW-1185">Reference proteome</keyword>
<dbReference type="PIRSF" id="PIRSF000216">
    <property type="entry name" value="NADH_DH_24kDa"/>
    <property type="match status" value="1"/>
</dbReference>
<dbReference type="Proteomes" id="UP000199337">
    <property type="component" value="Unassembled WGS sequence"/>
</dbReference>
<keyword evidence="3 7" id="KW-0479">Metal-binding</keyword>
<evidence type="ECO:0000256" key="2">
    <source>
        <dbReference type="ARBA" id="ARBA00022714"/>
    </source>
</evidence>
<feature type="binding site" evidence="7">
    <location>
        <position position="125"/>
    </location>
    <ligand>
        <name>[2Fe-2S] cluster</name>
        <dbReference type="ChEBI" id="CHEBI:190135"/>
    </ligand>
</feature>
<dbReference type="CDD" id="cd03064">
    <property type="entry name" value="TRX_Fd_NuoE"/>
    <property type="match status" value="1"/>
</dbReference>
<dbReference type="InterPro" id="IPR002023">
    <property type="entry name" value="NuoE-like"/>
</dbReference>
<dbReference type="STRING" id="341036.SAMN05660649_00467"/>
<accession>A0A1I2NBQ9</accession>
<keyword evidence="4 7" id="KW-0408">Iron</keyword>
<evidence type="ECO:0000256" key="6">
    <source>
        <dbReference type="ARBA" id="ARBA00034078"/>
    </source>
</evidence>
<dbReference type="GO" id="GO:0051537">
    <property type="term" value="F:2 iron, 2 sulfur cluster binding"/>
    <property type="evidence" value="ECO:0007669"/>
    <property type="project" value="UniProtKB-KW"/>
</dbReference>
<proteinExistence type="inferred from homology"/>
<dbReference type="EMBL" id="FOOX01000001">
    <property type="protein sequence ID" value="SFG01182.1"/>
    <property type="molecule type" value="Genomic_DNA"/>
</dbReference>
<dbReference type="RefSeq" id="WP_092468292.1">
    <property type="nucleotide sequence ID" value="NZ_FOOX01000001.1"/>
</dbReference>
<feature type="binding site" evidence="7">
    <location>
        <position position="129"/>
    </location>
    <ligand>
        <name>[2Fe-2S] cluster</name>
        <dbReference type="ChEBI" id="CHEBI:190135"/>
    </ligand>
</feature>
<name>A0A1I2NBQ9_9FIRM</name>
<dbReference type="SUPFAM" id="SSF52833">
    <property type="entry name" value="Thioredoxin-like"/>
    <property type="match status" value="1"/>
</dbReference>
<comment type="similarity">
    <text evidence="1">Belongs to the complex I 24 kDa subunit family.</text>
</comment>
<dbReference type="InterPro" id="IPR041921">
    <property type="entry name" value="NuoE_N"/>
</dbReference>
<protein>
    <submittedName>
        <fullName evidence="8">NADH-quinone oxidoreductase subunit E</fullName>
    </submittedName>
</protein>
<dbReference type="GO" id="GO:0046872">
    <property type="term" value="F:metal ion binding"/>
    <property type="evidence" value="ECO:0007669"/>
    <property type="project" value="UniProtKB-KW"/>
</dbReference>
<dbReference type="PANTHER" id="PTHR43342:SF2">
    <property type="entry name" value="POTENTIAL NAD-REDUCING HYDROGENASE SUBUNIT"/>
    <property type="match status" value="1"/>
</dbReference>
<gene>
    <name evidence="8" type="ORF">SAMN05660649_00467</name>
</gene>
<keyword evidence="5 7" id="KW-0411">Iron-sulfur</keyword>
<dbReference type="PANTHER" id="PTHR43342">
    <property type="entry name" value="NADH-QUINONE OXIDOREDUCTASE, E SUBUNIT"/>
    <property type="match status" value="1"/>
</dbReference>
<dbReference type="GO" id="GO:0016491">
    <property type="term" value="F:oxidoreductase activity"/>
    <property type="evidence" value="ECO:0007669"/>
    <property type="project" value="InterPro"/>
</dbReference>